<keyword evidence="5" id="KW-0067">ATP-binding</keyword>
<dbReference type="InterPro" id="IPR018483">
    <property type="entry name" value="Carb_kinase_FGGY_CS"/>
</dbReference>
<keyword evidence="2" id="KW-0808">Transferase</keyword>
<evidence type="ECO:0000256" key="2">
    <source>
        <dbReference type="ARBA" id="ARBA00022679"/>
    </source>
</evidence>
<dbReference type="PANTHER" id="PTHR10196">
    <property type="entry name" value="SUGAR KINASE"/>
    <property type="match status" value="1"/>
</dbReference>
<dbReference type="PIRSF" id="PIRSF000538">
    <property type="entry name" value="GlpK"/>
    <property type="match status" value="1"/>
</dbReference>
<evidence type="ECO:0000256" key="7">
    <source>
        <dbReference type="SAM" id="MobiDB-lite"/>
    </source>
</evidence>
<accession>A0A6J7IJD4</accession>
<dbReference type="InterPro" id="IPR000577">
    <property type="entry name" value="Carb_kinase_FGGY"/>
</dbReference>
<dbReference type="GO" id="GO:0005524">
    <property type="term" value="F:ATP binding"/>
    <property type="evidence" value="ECO:0007669"/>
    <property type="project" value="UniProtKB-KW"/>
</dbReference>
<dbReference type="Pfam" id="PF02782">
    <property type="entry name" value="FGGY_C"/>
    <property type="match status" value="1"/>
</dbReference>
<evidence type="ECO:0000256" key="4">
    <source>
        <dbReference type="ARBA" id="ARBA00022777"/>
    </source>
</evidence>
<dbReference type="Gene3D" id="3.30.420.40">
    <property type="match status" value="2"/>
</dbReference>
<protein>
    <recommendedName>
        <fullName evidence="6">ATP:glycerol 3-phosphotransferase</fullName>
    </recommendedName>
</protein>
<dbReference type="PROSITE" id="PS00445">
    <property type="entry name" value="FGGY_KINASES_2"/>
    <property type="match status" value="1"/>
</dbReference>
<keyword evidence="3" id="KW-0547">Nucleotide-binding</keyword>
<dbReference type="GO" id="GO:0004370">
    <property type="term" value="F:glycerol kinase activity"/>
    <property type="evidence" value="ECO:0007669"/>
    <property type="project" value="TreeGrafter"/>
</dbReference>
<reference evidence="10" key="1">
    <citation type="submission" date="2020-05" db="EMBL/GenBank/DDBJ databases">
        <authorList>
            <person name="Chiriac C."/>
            <person name="Salcher M."/>
            <person name="Ghai R."/>
            <person name="Kavagutti S V."/>
        </authorList>
    </citation>
    <scope>NUCLEOTIDE SEQUENCE</scope>
</reference>
<dbReference type="InterPro" id="IPR018485">
    <property type="entry name" value="FGGY_C"/>
</dbReference>
<feature type="domain" description="Carbohydrate kinase FGGY N-terminal" evidence="8">
    <location>
        <begin position="8"/>
        <end position="249"/>
    </location>
</feature>
<proteinExistence type="inferred from homology"/>
<dbReference type="Pfam" id="PF00370">
    <property type="entry name" value="FGGY_N"/>
    <property type="match status" value="1"/>
</dbReference>
<gene>
    <name evidence="10" type="ORF">UFOPK3720_00688</name>
</gene>
<dbReference type="CDD" id="cd07769">
    <property type="entry name" value="ASKHA_NBD_FGGY_GK"/>
    <property type="match status" value="1"/>
</dbReference>
<evidence type="ECO:0000259" key="9">
    <source>
        <dbReference type="Pfam" id="PF02782"/>
    </source>
</evidence>
<feature type="region of interest" description="Disordered" evidence="7">
    <location>
        <begin position="485"/>
        <end position="519"/>
    </location>
</feature>
<sequence>MPGSRPLILSIDQGTSSTKALVVDAGGRIIARGSAPLALQTPMPGWVQHDAMAVIESCARAVDDVLAQVDSADIVAIGISNQRESLVVWERATGTPLSPVLSWQDRRTTETCARLWEAGHGPAVRRISGLHLDPMFSAAKAAWLLDEVDPSRARSRAGELCLGTIDSWLLWHLSGEHLIEAGNASRTSLLDLETGAWSDELLSIFSVPLSVLPRIIPSAGMLATTRGFSALPDGIPVTGVLGDSHAALFAHAGWLPGITKVTYGTGSSLMRVSNGTNEVADGLCRTVAWSLPAEGATLAWEANILSTGATLVWMASLLGTSVDELVRDAADDSGGVTLVPAFNGLGAPWWDNDAQALMLGMSLATSRRELARAALDSIVHQVADVVSTLAGIGAAPTVLVADGGMSANRMLMQRQADMCAASVEVASTAELSALGAAHAAGVGCGMWTISELEAMPREYESFSPVMDATARERMREGWRGAVVRSLSTEQRVKPHGDQRAHEMHENQSLPGEPAEGRKS</sequence>
<dbReference type="InterPro" id="IPR018484">
    <property type="entry name" value="FGGY_N"/>
</dbReference>
<feature type="domain" description="Carbohydrate kinase FGGY C-terminal" evidence="9">
    <location>
        <begin position="261"/>
        <end position="443"/>
    </location>
</feature>
<dbReference type="EMBL" id="CAFBNB010000108">
    <property type="protein sequence ID" value="CAB4930454.1"/>
    <property type="molecule type" value="Genomic_DNA"/>
</dbReference>
<feature type="compositionally biased region" description="Basic and acidic residues" evidence="7">
    <location>
        <begin position="490"/>
        <end position="505"/>
    </location>
</feature>
<comment type="similarity">
    <text evidence="1">Belongs to the FGGY kinase family.</text>
</comment>
<keyword evidence="4" id="KW-0418">Kinase</keyword>
<evidence type="ECO:0000256" key="6">
    <source>
        <dbReference type="ARBA" id="ARBA00043149"/>
    </source>
</evidence>
<evidence type="ECO:0000259" key="8">
    <source>
        <dbReference type="Pfam" id="PF00370"/>
    </source>
</evidence>
<dbReference type="GO" id="GO:0005829">
    <property type="term" value="C:cytosol"/>
    <property type="evidence" value="ECO:0007669"/>
    <property type="project" value="TreeGrafter"/>
</dbReference>
<evidence type="ECO:0000256" key="1">
    <source>
        <dbReference type="ARBA" id="ARBA00009156"/>
    </source>
</evidence>
<name>A0A6J7IJD4_9ZZZZ</name>
<dbReference type="SUPFAM" id="SSF53067">
    <property type="entry name" value="Actin-like ATPase domain"/>
    <property type="match status" value="2"/>
</dbReference>
<dbReference type="GO" id="GO:0019563">
    <property type="term" value="P:glycerol catabolic process"/>
    <property type="evidence" value="ECO:0007669"/>
    <property type="project" value="TreeGrafter"/>
</dbReference>
<dbReference type="InterPro" id="IPR043129">
    <property type="entry name" value="ATPase_NBD"/>
</dbReference>
<organism evidence="10">
    <name type="scientific">freshwater metagenome</name>
    <dbReference type="NCBI Taxonomy" id="449393"/>
    <lineage>
        <taxon>unclassified sequences</taxon>
        <taxon>metagenomes</taxon>
        <taxon>ecological metagenomes</taxon>
    </lineage>
</organism>
<dbReference type="AlphaFoldDB" id="A0A6J7IJD4"/>
<evidence type="ECO:0000256" key="5">
    <source>
        <dbReference type="ARBA" id="ARBA00022840"/>
    </source>
</evidence>
<evidence type="ECO:0000313" key="10">
    <source>
        <dbReference type="EMBL" id="CAB4930454.1"/>
    </source>
</evidence>
<evidence type="ECO:0000256" key="3">
    <source>
        <dbReference type="ARBA" id="ARBA00022741"/>
    </source>
</evidence>
<dbReference type="PANTHER" id="PTHR10196:SF69">
    <property type="entry name" value="GLYCEROL KINASE"/>
    <property type="match status" value="1"/>
</dbReference>